<dbReference type="InterPro" id="IPR000115">
    <property type="entry name" value="PRibGlycinamide_synth"/>
</dbReference>
<dbReference type="Pfam" id="PF01071">
    <property type="entry name" value="GARS_A"/>
    <property type="match status" value="1"/>
</dbReference>
<evidence type="ECO:0000256" key="1">
    <source>
        <dbReference type="ARBA" id="ARBA00001936"/>
    </source>
</evidence>
<dbReference type="Pfam" id="PF02843">
    <property type="entry name" value="GARS_C"/>
    <property type="match status" value="1"/>
</dbReference>
<sequence>MNVMVIGRGGREHALAWKLKQDGHHVFVAPGNDFMEGMTSVSINETDVEALAQFAEETDIEWTIVGPESSLMAGVVDTFRAKGLNIFGPTKAAALLEGSKAFAKEVMMEAGIPTAAYEAFTDAESALTYIQKLGAPLVVKADGLAAGKGVTVAFTVEEAESAVRDIFTTDKFGQQSQVVIEEFLDGEEFSLMAFVSGERVIPMITSQDHKRAYDGDQGPNTGGMGAYSPMPHLAEHVYEEAVKTVLEPLAQTMVKRGTPFEGFLYAGLILTSTGPKVIEFNARFGDPETEVILPNLTSPLLEVIQAVVRQETYPIEWIDGYTMGVVIAAKGYPDRPVTGQVLSGFEALPKDVLVFHAGTVQQEGQVIGNGGRLLVVTATKPTLLEAKTVVYEAIEQLDLPKTFHRTDIGSRAFTQII</sequence>
<dbReference type="Gene3D" id="3.40.50.20">
    <property type="match status" value="1"/>
</dbReference>
<keyword evidence="7 12" id="KW-0658">Purine biosynthesis</keyword>
<dbReference type="PANTHER" id="PTHR43472:SF1">
    <property type="entry name" value="PHOSPHORIBOSYLAMINE--GLYCINE LIGASE, CHLOROPLASTIC"/>
    <property type="match status" value="1"/>
</dbReference>
<dbReference type="Proteomes" id="UP001596439">
    <property type="component" value="Unassembled WGS sequence"/>
</dbReference>
<dbReference type="InterPro" id="IPR020560">
    <property type="entry name" value="PRibGlycinamide_synth_C-dom"/>
</dbReference>
<dbReference type="InterPro" id="IPR020562">
    <property type="entry name" value="PRibGlycinamide_synth_N"/>
</dbReference>
<evidence type="ECO:0000256" key="8">
    <source>
        <dbReference type="ARBA" id="ARBA00022840"/>
    </source>
</evidence>
<dbReference type="GO" id="GO:0004637">
    <property type="term" value="F:phosphoribosylamine-glycine ligase activity"/>
    <property type="evidence" value="ECO:0007669"/>
    <property type="project" value="UniProtKB-EC"/>
</dbReference>
<dbReference type="SMART" id="SM01210">
    <property type="entry name" value="GARS_C"/>
    <property type="match status" value="1"/>
</dbReference>
<evidence type="ECO:0000256" key="7">
    <source>
        <dbReference type="ARBA" id="ARBA00022755"/>
    </source>
</evidence>
<keyword evidence="16" id="KW-1185">Reference proteome</keyword>
<dbReference type="SUPFAM" id="SSF51246">
    <property type="entry name" value="Rudiment single hybrid motif"/>
    <property type="match status" value="1"/>
</dbReference>
<organism evidence="15 16">
    <name type="scientific">Exiguobacterium aestuarii</name>
    <dbReference type="NCBI Taxonomy" id="273527"/>
    <lineage>
        <taxon>Bacteria</taxon>
        <taxon>Bacillati</taxon>
        <taxon>Bacillota</taxon>
        <taxon>Bacilli</taxon>
        <taxon>Bacillales</taxon>
        <taxon>Bacillales Family XII. Incertae Sedis</taxon>
        <taxon>Exiguobacterium</taxon>
    </lineage>
</organism>
<evidence type="ECO:0000256" key="9">
    <source>
        <dbReference type="ARBA" id="ARBA00038345"/>
    </source>
</evidence>
<keyword evidence="6 13" id="KW-0547">Nucleotide-binding</keyword>
<dbReference type="PROSITE" id="PS50975">
    <property type="entry name" value="ATP_GRASP"/>
    <property type="match status" value="1"/>
</dbReference>
<evidence type="ECO:0000256" key="11">
    <source>
        <dbReference type="ARBA" id="ARBA00042864"/>
    </source>
</evidence>
<dbReference type="RefSeq" id="WP_214790797.1">
    <property type="nucleotide sequence ID" value="NZ_JANIEL010000028.1"/>
</dbReference>
<accession>A0ABW2PU40</accession>
<gene>
    <name evidence="12 15" type="primary">purD</name>
    <name evidence="15" type="ORF">ACFQO8_12340</name>
</gene>
<comment type="similarity">
    <text evidence="9 12">Belongs to the GARS family.</text>
</comment>
<keyword evidence="8 13" id="KW-0067">ATP-binding</keyword>
<dbReference type="Gene3D" id="3.30.470.20">
    <property type="entry name" value="ATP-grasp fold, B domain"/>
    <property type="match status" value="1"/>
</dbReference>
<dbReference type="InterPro" id="IPR020559">
    <property type="entry name" value="PRibGlycinamide_synth_CS"/>
</dbReference>
<dbReference type="Gene3D" id="3.30.1490.20">
    <property type="entry name" value="ATP-grasp fold, A domain"/>
    <property type="match status" value="1"/>
</dbReference>
<evidence type="ECO:0000256" key="6">
    <source>
        <dbReference type="ARBA" id="ARBA00022741"/>
    </source>
</evidence>
<reference evidence="16" key="1">
    <citation type="journal article" date="2019" name="Int. J. Syst. Evol. Microbiol.">
        <title>The Global Catalogue of Microorganisms (GCM) 10K type strain sequencing project: providing services to taxonomists for standard genome sequencing and annotation.</title>
        <authorList>
            <consortium name="The Broad Institute Genomics Platform"/>
            <consortium name="The Broad Institute Genome Sequencing Center for Infectious Disease"/>
            <person name="Wu L."/>
            <person name="Ma J."/>
        </authorList>
    </citation>
    <scope>NUCLEOTIDE SEQUENCE [LARGE SCALE GENOMIC DNA]</scope>
    <source>
        <strain evidence="16">CCUG 55590</strain>
    </source>
</reference>
<dbReference type="SUPFAM" id="SSF52440">
    <property type="entry name" value="PreATP-grasp domain"/>
    <property type="match status" value="1"/>
</dbReference>
<dbReference type="EC" id="6.3.4.13" evidence="4 12"/>
<keyword evidence="5 12" id="KW-0436">Ligase</keyword>
<dbReference type="PANTHER" id="PTHR43472">
    <property type="entry name" value="PHOSPHORIBOSYLAMINE--GLYCINE LIGASE"/>
    <property type="match status" value="1"/>
</dbReference>
<evidence type="ECO:0000259" key="14">
    <source>
        <dbReference type="PROSITE" id="PS50975"/>
    </source>
</evidence>
<dbReference type="InterPro" id="IPR020561">
    <property type="entry name" value="PRibGlycinamid_synth_ATP-grasp"/>
</dbReference>
<dbReference type="InterPro" id="IPR037123">
    <property type="entry name" value="PRibGlycinamide_synth_C_sf"/>
</dbReference>
<comment type="cofactor">
    <cofactor evidence="1">
        <name>Mn(2+)</name>
        <dbReference type="ChEBI" id="CHEBI:29035"/>
    </cofactor>
</comment>
<name>A0ABW2PU40_9BACL</name>
<dbReference type="SUPFAM" id="SSF56059">
    <property type="entry name" value="Glutathione synthetase ATP-binding domain-like"/>
    <property type="match status" value="1"/>
</dbReference>
<dbReference type="InterPro" id="IPR016185">
    <property type="entry name" value="PreATP-grasp_dom_sf"/>
</dbReference>
<comment type="pathway">
    <text evidence="3 12">Purine metabolism; IMP biosynthesis via de novo pathway; N(1)-(5-phospho-D-ribosyl)glycinamide from 5-phospho-alpha-D-ribose 1-diphosphate: step 2/2.</text>
</comment>
<dbReference type="PROSITE" id="PS00184">
    <property type="entry name" value="GARS"/>
    <property type="match status" value="1"/>
</dbReference>
<dbReference type="Gene3D" id="3.90.600.10">
    <property type="entry name" value="Phosphoribosylglycinamide synthetase, C-terminal domain"/>
    <property type="match status" value="1"/>
</dbReference>
<evidence type="ECO:0000256" key="12">
    <source>
        <dbReference type="HAMAP-Rule" id="MF_00138"/>
    </source>
</evidence>
<feature type="domain" description="ATP-grasp" evidence="14">
    <location>
        <begin position="104"/>
        <end position="309"/>
    </location>
</feature>
<comment type="cofactor">
    <cofactor evidence="2">
        <name>Mg(2+)</name>
        <dbReference type="ChEBI" id="CHEBI:18420"/>
    </cofactor>
</comment>
<dbReference type="NCBIfam" id="TIGR00877">
    <property type="entry name" value="purD"/>
    <property type="match status" value="1"/>
</dbReference>
<dbReference type="InterPro" id="IPR011761">
    <property type="entry name" value="ATP-grasp"/>
</dbReference>
<protein>
    <recommendedName>
        <fullName evidence="4 12">Phosphoribosylamine--glycine ligase</fullName>
        <ecNumber evidence="4 12">6.3.4.13</ecNumber>
    </recommendedName>
    <alternativeName>
        <fullName evidence="12">GARS</fullName>
    </alternativeName>
    <alternativeName>
        <fullName evidence="10 12">Glycinamide ribonucleotide synthetase</fullName>
    </alternativeName>
    <alternativeName>
        <fullName evidence="11 12">Phosphoribosylglycinamide synthetase</fullName>
    </alternativeName>
</protein>
<evidence type="ECO:0000256" key="3">
    <source>
        <dbReference type="ARBA" id="ARBA00005174"/>
    </source>
</evidence>
<evidence type="ECO:0000256" key="5">
    <source>
        <dbReference type="ARBA" id="ARBA00022598"/>
    </source>
</evidence>
<evidence type="ECO:0000256" key="4">
    <source>
        <dbReference type="ARBA" id="ARBA00013255"/>
    </source>
</evidence>
<comment type="catalytic activity">
    <reaction evidence="12">
        <text>5-phospho-beta-D-ribosylamine + glycine + ATP = N(1)-(5-phospho-beta-D-ribosyl)glycinamide + ADP + phosphate + H(+)</text>
        <dbReference type="Rhea" id="RHEA:17453"/>
        <dbReference type="ChEBI" id="CHEBI:15378"/>
        <dbReference type="ChEBI" id="CHEBI:30616"/>
        <dbReference type="ChEBI" id="CHEBI:43474"/>
        <dbReference type="ChEBI" id="CHEBI:57305"/>
        <dbReference type="ChEBI" id="CHEBI:58681"/>
        <dbReference type="ChEBI" id="CHEBI:143788"/>
        <dbReference type="ChEBI" id="CHEBI:456216"/>
        <dbReference type="EC" id="6.3.4.13"/>
    </reaction>
</comment>
<evidence type="ECO:0000313" key="15">
    <source>
        <dbReference type="EMBL" id="MFC7390923.1"/>
    </source>
</evidence>
<evidence type="ECO:0000256" key="2">
    <source>
        <dbReference type="ARBA" id="ARBA00001946"/>
    </source>
</evidence>
<proteinExistence type="inferred from homology"/>
<evidence type="ECO:0000313" key="16">
    <source>
        <dbReference type="Proteomes" id="UP001596439"/>
    </source>
</evidence>
<dbReference type="InterPro" id="IPR013815">
    <property type="entry name" value="ATP_grasp_subdomain_1"/>
</dbReference>
<dbReference type="SMART" id="SM01209">
    <property type="entry name" value="GARS_A"/>
    <property type="match status" value="1"/>
</dbReference>
<comment type="caution">
    <text evidence="15">The sequence shown here is derived from an EMBL/GenBank/DDBJ whole genome shotgun (WGS) entry which is preliminary data.</text>
</comment>
<dbReference type="InterPro" id="IPR011054">
    <property type="entry name" value="Rudment_hybrid_motif"/>
</dbReference>
<dbReference type="HAMAP" id="MF_00138">
    <property type="entry name" value="GARS"/>
    <property type="match status" value="1"/>
</dbReference>
<dbReference type="Pfam" id="PF02844">
    <property type="entry name" value="GARS_N"/>
    <property type="match status" value="1"/>
</dbReference>
<evidence type="ECO:0000256" key="10">
    <source>
        <dbReference type="ARBA" id="ARBA00042242"/>
    </source>
</evidence>
<evidence type="ECO:0000256" key="13">
    <source>
        <dbReference type="PROSITE-ProRule" id="PRU00409"/>
    </source>
</evidence>
<dbReference type="EMBL" id="JBHTCE010000003">
    <property type="protein sequence ID" value="MFC7390923.1"/>
    <property type="molecule type" value="Genomic_DNA"/>
</dbReference>